<proteinExistence type="predicted"/>
<reference evidence="1" key="1">
    <citation type="submission" date="2020-08" db="EMBL/GenBank/DDBJ databases">
        <title>Multicomponent nature underlies the extraordinary mechanical properties of spider dragline silk.</title>
        <authorList>
            <person name="Kono N."/>
            <person name="Nakamura H."/>
            <person name="Mori M."/>
            <person name="Yoshida Y."/>
            <person name="Ohtoshi R."/>
            <person name="Malay A.D."/>
            <person name="Moran D.A.P."/>
            <person name="Tomita M."/>
            <person name="Numata K."/>
            <person name="Arakawa K."/>
        </authorList>
    </citation>
    <scope>NUCLEOTIDE SEQUENCE</scope>
</reference>
<gene>
    <name evidence="1" type="ORF">NPIL_662041</name>
</gene>
<organism evidence="1 2">
    <name type="scientific">Nephila pilipes</name>
    <name type="common">Giant wood spider</name>
    <name type="synonym">Nephila maculata</name>
    <dbReference type="NCBI Taxonomy" id="299642"/>
    <lineage>
        <taxon>Eukaryota</taxon>
        <taxon>Metazoa</taxon>
        <taxon>Ecdysozoa</taxon>
        <taxon>Arthropoda</taxon>
        <taxon>Chelicerata</taxon>
        <taxon>Arachnida</taxon>
        <taxon>Araneae</taxon>
        <taxon>Araneomorphae</taxon>
        <taxon>Entelegynae</taxon>
        <taxon>Araneoidea</taxon>
        <taxon>Nephilidae</taxon>
        <taxon>Nephila</taxon>
    </lineage>
</organism>
<sequence>MQYTIPASHYKSYNALNGLQGGGWNNKLLIDGAAACIENPCVLCEKETLGGIVNTPTATELPRDSRESLIIARHGESGKIDDR</sequence>
<dbReference type="Proteomes" id="UP000887013">
    <property type="component" value="Unassembled WGS sequence"/>
</dbReference>
<dbReference type="AlphaFoldDB" id="A0A8X6P8D8"/>
<protein>
    <submittedName>
        <fullName evidence="1">Uncharacterized protein</fullName>
    </submittedName>
</protein>
<dbReference type="EMBL" id="BMAW01066191">
    <property type="protein sequence ID" value="GFT53939.1"/>
    <property type="molecule type" value="Genomic_DNA"/>
</dbReference>
<name>A0A8X6P8D8_NEPPI</name>
<keyword evidence="2" id="KW-1185">Reference proteome</keyword>
<evidence type="ECO:0000313" key="1">
    <source>
        <dbReference type="EMBL" id="GFT53939.1"/>
    </source>
</evidence>
<dbReference type="OrthoDB" id="6409412at2759"/>
<comment type="caution">
    <text evidence="1">The sequence shown here is derived from an EMBL/GenBank/DDBJ whole genome shotgun (WGS) entry which is preliminary data.</text>
</comment>
<accession>A0A8X6P8D8</accession>
<evidence type="ECO:0000313" key="2">
    <source>
        <dbReference type="Proteomes" id="UP000887013"/>
    </source>
</evidence>